<dbReference type="InterPro" id="IPR051055">
    <property type="entry name" value="PIF1_helicase"/>
</dbReference>
<dbReference type="EMBL" id="MAYS01000555">
    <property type="protein sequence ID" value="OFC59943.1"/>
    <property type="molecule type" value="Genomic_DNA"/>
</dbReference>
<dbReference type="InterPro" id="IPR027417">
    <property type="entry name" value="P-loop_NTPase"/>
</dbReference>
<proteinExistence type="predicted"/>
<organism evidence="1 2">
    <name type="scientific">Candidatus Erwinia dacicola</name>
    <dbReference type="NCBI Taxonomy" id="252393"/>
    <lineage>
        <taxon>Bacteria</taxon>
        <taxon>Pseudomonadati</taxon>
        <taxon>Pseudomonadota</taxon>
        <taxon>Gammaproteobacteria</taxon>
        <taxon>Enterobacterales</taxon>
        <taxon>Erwiniaceae</taxon>
        <taxon>Erwinia</taxon>
    </lineage>
</organism>
<dbReference type="PANTHER" id="PTHR47642:SF8">
    <property type="entry name" value="ATP-DEPENDENT DNA HELICASE"/>
    <property type="match status" value="1"/>
</dbReference>
<dbReference type="SUPFAM" id="SSF52540">
    <property type="entry name" value="P-loop containing nucleoside triphosphate hydrolases"/>
    <property type="match status" value="1"/>
</dbReference>
<evidence type="ECO:0000313" key="2">
    <source>
        <dbReference type="Proteomes" id="UP000243534"/>
    </source>
</evidence>
<accession>A0A1E7YVS8</accession>
<gene>
    <name evidence="1" type="ORF">BBW68_14990</name>
</gene>
<dbReference type="Proteomes" id="UP000243534">
    <property type="component" value="Unassembled WGS sequence"/>
</dbReference>
<dbReference type="AlphaFoldDB" id="A0A1E7YVS8"/>
<sequence length="198" mass="22424">MIITGTSLWDQFRYFELTEIMRQREDQAFAIALNNMSEGNMTHADIQLIKSREKTSNEIPNEAIHLFYSNAGANDFNLTKLANTMTEEFISTAKDTIKSSSLTERSRANILKTVKSFKPSETQEMLHKLQHKTSIKYMVTVNISISDGLVNGATGELMQVDSESHRSESSVVRLWIKFAESRVGSFARSKQPHSRNAD</sequence>
<evidence type="ECO:0000313" key="1">
    <source>
        <dbReference type="EMBL" id="OFC59943.1"/>
    </source>
</evidence>
<comment type="caution">
    <text evidence="1">The sequence shown here is derived from an EMBL/GenBank/DDBJ whole genome shotgun (WGS) entry which is preliminary data.</text>
</comment>
<name>A0A1E7YVS8_9GAMM</name>
<reference evidence="1 2" key="1">
    <citation type="submission" date="2016-07" db="EMBL/GenBank/DDBJ databases">
        <authorList>
            <person name="Yuval B."/>
        </authorList>
    </citation>
    <scope>NUCLEOTIDE SEQUENCE [LARGE SCALE GENOMIC DNA]</scope>
    <source>
        <strain evidence="1 2">IL</strain>
    </source>
</reference>
<dbReference type="PANTHER" id="PTHR47642">
    <property type="entry name" value="ATP-DEPENDENT DNA HELICASE"/>
    <property type="match status" value="1"/>
</dbReference>
<protein>
    <submittedName>
        <fullName evidence="1">Uncharacterized protein</fullName>
    </submittedName>
</protein>